<reference evidence="1" key="1">
    <citation type="submission" date="2021-08" db="EMBL/GenBank/DDBJ databases">
        <title>The first chromosome-level gecko genome reveals the dynamic sex chromosomes of Neotropical dwarf geckos (Sphaerodactylidae: Sphaerodactylus).</title>
        <authorList>
            <person name="Pinto B.J."/>
            <person name="Keating S.E."/>
            <person name="Gamble T."/>
        </authorList>
    </citation>
    <scope>NUCLEOTIDE SEQUENCE</scope>
    <source>
        <strain evidence="1">TG3544</strain>
    </source>
</reference>
<comment type="caution">
    <text evidence="1">The sequence shown here is derived from an EMBL/GenBank/DDBJ whole genome shotgun (WGS) entry which is preliminary data.</text>
</comment>
<evidence type="ECO:0000313" key="1">
    <source>
        <dbReference type="EMBL" id="KAH8008107.1"/>
    </source>
</evidence>
<keyword evidence="2" id="KW-1185">Reference proteome</keyword>
<accession>A0ACB8FRX0</accession>
<gene>
    <name evidence="1" type="ORF">K3G42_027900</name>
</gene>
<dbReference type="EMBL" id="CM037619">
    <property type="protein sequence ID" value="KAH8008107.1"/>
    <property type="molecule type" value="Genomic_DNA"/>
</dbReference>
<organism evidence="1 2">
    <name type="scientific">Sphaerodactylus townsendi</name>
    <dbReference type="NCBI Taxonomy" id="933632"/>
    <lineage>
        <taxon>Eukaryota</taxon>
        <taxon>Metazoa</taxon>
        <taxon>Chordata</taxon>
        <taxon>Craniata</taxon>
        <taxon>Vertebrata</taxon>
        <taxon>Euteleostomi</taxon>
        <taxon>Lepidosauria</taxon>
        <taxon>Squamata</taxon>
        <taxon>Bifurcata</taxon>
        <taxon>Gekkota</taxon>
        <taxon>Sphaerodactylidae</taxon>
        <taxon>Sphaerodactylus</taxon>
    </lineage>
</organism>
<protein>
    <submittedName>
        <fullName evidence="1">Uncharacterized protein</fullName>
    </submittedName>
</protein>
<proteinExistence type="predicted"/>
<evidence type="ECO:0000313" key="2">
    <source>
        <dbReference type="Proteomes" id="UP000827872"/>
    </source>
</evidence>
<dbReference type="Proteomes" id="UP000827872">
    <property type="component" value="Linkage Group LG06"/>
</dbReference>
<sequence>MNILAAVLLLISAVATQVGSTMLRGFQCAKHSQPWTAALFDGLKFHCTGTLINEQWLVTAAQCYTGRPLLVSLGEHSLWHFDFTEQLKIAVKTIRHPFFDSYSKANDIMLVKLLTPVFINKNVRPLALPRRCPLPESYCVLPGWGTTILKKVWLPDVLHCGNITTLSDSECLDVYPRSITKNMLCATVRRGGTDSCQGDPGSPLICNNELQGVTSWGFEECSQLDRPSVFTKVCNYMNWLEQTMSYA</sequence>
<name>A0ACB8FRX0_9SAUR</name>